<evidence type="ECO:0000256" key="4">
    <source>
        <dbReference type="ARBA" id="ARBA00022692"/>
    </source>
</evidence>
<dbReference type="PANTHER" id="PTHR22926">
    <property type="entry name" value="PHOSPHO-N-ACETYLMURAMOYL-PENTAPEPTIDE-TRANSFERASE"/>
    <property type="match status" value="1"/>
</dbReference>
<feature type="transmembrane region" description="Helical" evidence="8">
    <location>
        <begin position="73"/>
        <end position="89"/>
    </location>
</feature>
<feature type="transmembrane region" description="Helical" evidence="8">
    <location>
        <begin position="6"/>
        <end position="25"/>
    </location>
</feature>
<dbReference type="GO" id="GO:0016780">
    <property type="term" value="F:phosphotransferase activity, for other substituted phosphate groups"/>
    <property type="evidence" value="ECO:0007669"/>
    <property type="project" value="InterPro"/>
</dbReference>
<evidence type="ECO:0000256" key="5">
    <source>
        <dbReference type="ARBA" id="ARBA00022989"/>
    </source>
</evidence>
<dbReference type="PROSITE" id="PS01348">
    <property type="entry name" value="MRAY_2"/>
    <property type="match status" value="1"/>
</dbReference>
<keyword evidence="7" id="KW-0460">Magnesium</keyword>
<keyword evidence="5 8" id="KW-1133">Transmembrane helix</keyword>
<evidence type="ECO:0000313" key="10">
    <source>
        <dbReference type="Proteomes" id="UP000198757"/>
    </source>
</evidence>
<evidence type="ECO:0000256" key="2">
    <source>
        <dbReference type="ARBA" id="ARBA00022475"/>
    </source>
</evidence>
<dbReference type="CDD" id="cd06853">
    <property type="entry name" value="GT_WecA_like"/>
    <property type="match status" value="1"/>
</dbReference>
<protein>
    <submittedName>
        <fullName evidence="9">UDP-N-acetylmuramyl pentapeptide phosphotransferase/UDP-N-acetylglucosamine-1-phosphate transferase</fullName>
    </submittedName>
</protein>
<keyword evidence="6 8" id="KW-0472">Membrane</keyword>
<reference evidence="10" key="1">
    <citation type="submission" date="2016-10" db="EMBL/GenBank/DDBJ databases">
        <authorList>
            <person name="Varghese N."/>
            <person name="Submissions S."/>
        </authorList>
    </citation>
    <scope>NUCLEOTIDE SEQUENCE [LARGE SCALE GENOMIC DNA]</scope>
    <source>
        <strain evidence="10">DSM 25811 / CCM 8410 / LMG 26954 / E90</strain>
    </source>
</reference>
<keyword evidence="2" id="KW-1003">Cell membrane</keyword>
<comment type="cofactor">
    <cofactor evidence="7">
        <name>Mg(2+)</name>
        <dbReference type="ChEBI" id="CHEBI:18420"/>
    </cofactor>
</comment>
<dbReference type="AlphaFoldDB" id="A0A1G6MYG6"/>
<feature type="transmembrane region" description="Helical" evidence="8">
    <location>
        <begin position="215"/>
        <end position="233"/>
    </location>
</feature>
<evidence type="ECO:0000256" key="3">
    <source>
        <dbReference type="ARBA" id="ARBA00022679"/>
    </source>
</evidence>
<feature type="transmembrane region" description="Helical" evidence="8">
    <location>
        <begin position="239"/>
        <end position="265"/>
    </location>
</feature>
<feature type="transmembrane region" description="Helical" evidence="8">
    <location>
        <begin position="321"/>
        <end position="341"/>
    </location>
</feature>
<dbReference type="Proteomes" id="UP000198757">
    <property type="component" value="Unassembled WGS sequence"/>
</dbReference>
<organism evidence="9 10">
    <name type="scientific">Niabella drilacis (strain DSM 25811 / CCM 8410 / CCUG 62505 / LMG 26954 / E90)</name>
    <dbReference type="NCBI Taxonomy" id="1285928"/>
    <lineage>
        <taxon>Bacteria</taxon>
        <taxon>Pseudomonadati</taxon>
        <taxon>Bacteroidota</taxon>
        <taxon>Chitinophagia</taxon>
        <taxon>Chitinophagales</taxon>
        <taxon>Chitinophagaceae</taxon>
        <taxon>Niabella</taxon>
    </lineage>
</organism>
<dbReference type="STRING" id="1285928.SAMN04487894_10386"/>
<dbReference type="EMBL" id="FMZO01000003">
    <property type="protein sequence ID" value="SDC60599.1"/>
    <property type="molecule type" value="Genomic_DNA"/>
</dbReference>
<dbReference type="Pfam" id="PF00953">
    <property type="entry name" value="Glycos_transf_4"/>
    <property type="match status" value="1"/>
</dbReference>
<dbReference type="InterPro" id="IPR018480">
    <property type="entry name" value="PNAcMuramoyl-5peptid_Trfase_CS"/>
</dbReference>
<comment type="subcellular location">
    <subcellularLocation>
        <location evidence="1">Cell membrane</location>
        <topology evidence="1">Multi-pass membrane protein</topology>
    </subcellularLocation>
</comment>
<keyword evidence="3 9" id="KW-0808">Transferase</keyword>
<feature type="transmembrane region" description="Helical" evidence="8">
    <location>
        <begin position="160"/>
        <end position="178"/>
    </location>
</feature>
<evidence type="ECO:0000256" key="7">
    <source>
        <dbReference type="PIRSR" id="PIRSR600715-1"/>
    </source>
</evidence>
<name>A0A1G6MYG6_NIADE</name>
<accession>A0A1G6MYG6</accession>
<keyword evidence="4 8" id="KW-0812">Transmembrane</keyword>
<dbReference type="GO" id="GO:0044038">
    <property type="term" value="P:cell wall macromolecule biosynthetic process"/>
    <property type="evidence" value="ECO:0007669"/>
    <property type="project" value="TreeGrafter"/>
</dbReference>
<dbReference type="InterPro" id="IPR000715">
    <property type="entry name" value="Glycosyl_transferase_4"/>
</dbReference>
<dbReference type="GO" id="GO:0046872">
    <property type="term" value="F:metal ion binding"/>
    <property type="evidence" value="ECO:0007669"/>
    <property type="project" value="UniProtKB-KW"/>
</dbReference>
<feature type="transmembrane region" description="Helical" evidence="8">
    <location>
        <begin position="286"/>
        <end position="309"/>
    </location>
</feature>
<feature type="transmembrane region" description="Helical" evidence="8">
    <location>
        <begin position="134"/>
        <end position="153"/>
    </location>
</feature>
<evidence type="ECO:0000256" key="1">
    <source>
        <dbReference type="ARBA" id="ARBA00004651"/>
    </source>
</evidence>
<keyword evidence="10" id="KW-1185">Reference proteome</keyword>
<evidence type="ECO:0000256" key="6">
    <source>
        <dbReference type="ARBA" id="ARBA00023136"/>
    </source>
</evidence>
<gene>
    <name evidence="9" type="ORF">SAMN04487894_10386</name>
</gene>
<feature type="transmembrane region" description="Helical" evidence="8">
    <location>
        <begin position="101"/>
        <end position="119"/>
    </location>
</feature>
<feature type="binding site" evidence="7">
    <location>
        <position position="212"/>
    </location>
    <ligand>
        <name>Mg(2+)</name>
        <dbReference type="ChEBI" id="CHEBI:18420"/>
    </ligand>
</feature>
<keyword evidence="7" id="KW-0479">Metal-binding</keyword>
<feature type="binding site" evidence="7">
    <location>
        <position position="152"/>
    </location>
    <ligand>
        <name>Mg(2+)</name>
        <dbReference type="ChEBI" id="CHEBI:18420"/>
    </ligand>
</feature>
<evidence type="ECO:0000256" key="8">
    <source>
        <dbReference type="SAM" id="Phobius"/>
    </source>
</evidence>
<dbReference type="OrthoDB" id="9783652at2"/>
<dbReference type="PANTHER" id="PTHR22926:SF3">
    <property type="entry name" value="UNDECAPRENYL-PHOSPHATE ALPHA-N-ACETYLGLUCOSAMINYL 1-PHOSPHATE TRANSFERASE"/>
    <property type="match status" value="1"/>
</dbReference>
<dbReference type="GO" id="GO:0071555">
    <property type="term" value="P:cell wall organization"/>
    <property type="evidence" value="ECO:0007669"/>
    <property type="project" value="TreeGrafter"/>
</dbReference>
<sequence length="384" mass="41883">MLEILVTAIIAFIVAFLAIPVVMLIADKKKLYDIPDERKLHTHAIASLGGVGVFVGFLFAGLLCINFSNAPEMRYFLAAATLTFFIGLKDDIIALSATKKFVAQIIAAAIIIHLGGVRLESMHGVLGMETLDPMYGVPLTYFIIILIINAYNLIDGIDGLSGSLGLMATLLFGTYFLLAKMYPYAAFSFGLSAALMAFLIFNYHPARIFMGDSGSLLVGMVVSILVLKFINIAGEPGAVLPITSAVAVGVSVLIVPLVDTIRVFGNRILRGRSPFAPDRNHVHHLLLDRGLGHSTVTLICVSANIFLILATYLCRGFGNTMLILALFGCSFIALAVLYYTLPKRKLVIHRRYVVNQTKQERMSAPSQSKVINLQTKEKVQNHLH</sequence>
<feature type="transmembrane region" description="Helical" evidence="8">
    <location>
        <begin position="45"/>
        <end position="67"/>
    </location>
</feature>
<proteinExistence type="predicted"/>
<feature type="transmembrane region" description="Helical" evidence="8">
    <location>
        <begin position="184"/>
        <end position="203"/>
    </location>
</feature>
<dbReference type="GO" id="GO:0005886">
    <property type="term" value="C:plasma membrane"/>
    <property type="evidence" value="ECO:0007669"/>
    <property type="project" value="UniProtKB-SubCell"/>
</dbReference>
<evidence type="ECO:0000313" key="9">
    <source>
        <dbReference type="EMBL" id="SDC60599.1"/>
    </source>
</evidence>
<dbReference type="GO" id="GO:0009103">
    <property type="term" value="P:lipopolysaccharide biosynthetic process"/>
    <property type="evidence" value="ECO:0007669"/>
    <property type="project" value="TreeGrafter"/>
</dbReference>